<dbReference type="AlphaFoldDB" id="A0AA96V013"/>
<dbReference type="InterPro" id="IPR011050">
    <property type="entry name" value="Pectin_lyase_fold/virulence"/>
</dbReference>
<evidence type="ECO:0000256" key="1">
    <source>
        <dbReference type="SAM" id="MobiDB-lite"/>
    </source>
</evidence>
<dbReference type="InterPro" id="IPR006626">
    <property type="entry name" value="PbH1"/>
</dbReference>
<dbReference type="PANTHER" id="PTHR11319">
    <property type="entry name" value="G PROTEIN-COUPLED RECEPTOR-RELATED"/>
    <property type="match status" value="1"/>
</dbReference>
<keyword evidence="2" id="KW-0812">Transmembrane</keyword>
<dbReference type="Gene3D" id="2.160.20.10">
    <property type="entry name" value="Single-stranded right-handed beta-helix, Pectin lyase-like"/>
    <property type="match status" value="1"/>
</dbReference>
<dbReference type="EMBL" id="CP131059">
    <property type="protein sequence ID" value="WNY23831.1"/>
    <property type="molecule type" value="Genomic_DNA"/>
</dbReference>
<keyword evidence="2" id="KW-1133">Transmembrane helix</keyword>
<dbReference type="SMART" id="SM00710">
    <property type="entry name" value="PbH1"/>
    <property type="match status" value="13"/>
</dbReference>
<dbReference type="RefSeq" id="WP_316556998.1">
    <property type="nucleotide sequence ID" value="NZ_CP131059.1"/>
</dbReference>
<dbReference type="Pfam" id="PF13229">
    <property type="entry name" value="Beta_helix"/>
    <property type="match status" value="1"/>
</dbReference>
<sequence length="946" mass="100523">MHLRKTNTKTNTKTVLLISISVLFILLLTGAASAETITVTSGQQFLEAVEQINSNSESDNTIIILNDIELTESQFSLQSSAYPSITGINYTASGNLKIQSDSSVSRRVYSNFTDTLNHPFFNISGNDTTVEFENVIFDKFGISAGGLRGSPVVAHDIILKNAQVINSDYSGIQVFNTANMTLENVSVSGCSYDQGGGISLINCENLIIRDCNVSNNKAWYSTDNHYDSITGGGIYMYNSSVDICGDTVISDNVVEDTGDNRPKGGGIDADESHLKIYDNVVISNNSVNGAYLAVGGGIFANLTQYKFESYTMTTSLEIYGNVTISDNKALTGGGIHVNKASDSHSLGVFNISGDVQIIDNIAEKSSTALIKNTSYGGGVYTHVPVNISGNVLIQNNKATDLSSSPELTTGGGVFSQGDAVISDNVRILDNEADYGGGVCTFSPIVVEDKVLISGNHGYVGGGLYLMNTSYIRDNVTVSENDADFAGGGIYFSKMIGEISDNVVISNNTAGSYPNSSSVGGGGIFVNNSTITISGNTLISDNTAQNGGGLFGRYSNSIITLSNNTTFENNTANESVGYGGAIMIFSGSKIVVSGDSGQTVSFLKNSAYADGGAVYLGDLYQYGSARDVSAYALFAKTTDDSNLVFSENTAQNGCLWNLTDPDSNLTAEMKYIRDNLPLLNNTTVTQPFSNAYNDFDIVFYGGEIISPALVTIQYYYDEISGTPAANETFDSYTGAEITADTIASELGNDWLNFYRKTDYKSGALQETLPMTLSGDTVLTVLYVKDVPVTVTVNYYDDNVSGTPVNTESFDSFEGTELTADMIASELGNDWLNLYRKTDYKSGALQETLPLTLSGDTVLTVLYVQNESGGNPGGGGNGTGNATVIDPKPPSAGPETSVPPGDGGSGGGIDTAPVQPVIVILLFMIAVACFAYTLWEEREIEQEIMYTA</sequence>
<feature type="domain" description="Right handed beta helix" evidence="3">
    <location>
        <begin position="126"/>
        <end position="290"/>
    </location>
</feature>
<evidence type="ECO:0000259" key="3">
    <source>
        <dbReference type="Pfam" id="PF13229"/>
    </source>
</evidence>
<keyword evidence="2" id="KW-0472">Membrane</keyword>
<dbReference type="SUPFAM" id="SSF51126">
    <property type="entry name" value="Pectin lyase-like"/>
    <property type="match status" value="2"/>
</dbReference>
<protein>
    <recommendedName>
        <fullName evidence="3">Right handed beta helix domain-containing protein</fullName>
    </recommendedName>
</protein>
<evidence type="ECO:0000313" key="5">
    <source>
        <dbReference type="Proteomes" id="UP001302978"/>
    </source>
</evidence>
<name>A0AA96V013_9EURY</name>
<feature type="transmembrane region" description="Helical" evidence="2">
    <location>
        <begin position="915"/>
        <end position="933"/>
    </location>
</feature>
<evidence type="ECO:0000313" key="4">
    <source>
        <dbReference type="EMBL" id="WNY23831.1"/>
    </source>
</evidence>
<proteinExistence type="predicted"/>
<keyword evidence="5" id="KW-1185">Reference proteome</keyword>
<evidence type="ECO:0000256" key="2">
    <source>
        <dbReference type="SAM" id="Phobius"/>
    </source>
</evidence>
<dbReference type="InterPro" id="IPR039448">
    <property type="entry name" value="Beta_helix"/>
</dbReference>
<dbReference type="KEGG" id="mehf:MmiHf6_11530"/>
<accession>A0AA96V013</accession>
<dbReference type="GeneID" id="85195729"/>
<gene>
    <name evidence="4" type="ORF">MmiHf6_11530</name>
</gene>
<feature type="compositionally biased region" description="Gly residues" evidence="1">
    <location>
        <begin position="868"/>
        <end position="877"/>
    </location>
</feature>
<feature type="region of interest" description="Disordered" evidence="1">
    <location>
        <begin position="867"/>
        <end position="907"/>
    </location>
</feature>
<dbReference type="PANTHER" id="PTHR11319:SF35">
    <property type="entry name" value="OUTER MEMBRANE PROTEIN PMPC-RELATED"/>
    <property type="match status" value="1"/>
</dbReference>
<organism evidence="4 5">
    <name type="scientific">Methanimicrococcus hongohii</name>
    <dbReference type="NCBI Taxonomy" id="3028295"/>
    <lineage>
        <taxon>Archaea</taxon>
        <taxon>Methanobacteriati</taxon>
        <taxon>Methanobacteriota</taxon>
        <taxon>Stenosarchaea group</taxon>
        <taxon>Methanomicrobia</taxon>
        <taxon>Methanosarcinales</taxon>
        <taxon>Methanosarcinaceae</taxon>
        <taxon>Methanimicrococcus</taxon>
    </lineage>
</organism>
<dbReference type="Proteomes" id="UP001302978">
    <property type="component" value="Chromosome"/>
</dbReference>
<reference evidence="4 5" key="1">
    <citation type="submission" date="2023-07" db="EMBL/GenBank/DDBJ databases">
        <title>Closed genoem sequence of Methanomicrococcus sp. Hf6.</title>
        <authorList>
            <person name="Poehlein A."/>
            <person name="Protasov E."/>
            <person name="Platt K."/>
            <person name="Reeh H."/>
            <person name="Daniel R."/>
            <person name="Brune A."/>
        </authorList>
    </citation>
    <scope>NUCLEOTIDE SEQUENCE [LARGE SCALE GENOMIC DNA]</scope>
    <source>
        <strain evidence="4 5">Hf6</strain>
    </source>
</reference>
<dbReference type="InterPro" id="IPR012334">
    <property type="entry name" value="Pectin_lyas_fold"/>
</dbReference>